<comment type="caution">
    <text evidence="1">The sequence shown here is derived from an EMBL/GenBank/DDBJ whole genome shotgun (WGS) entry which is preliminary data.</text>
</comment>
<sequence length="89" mass="10020">MRIFSTHPGFSPTHSEGKVRYRCSGTFAFYTSIGSSRLSMLLYQSSTFITILCIYPSVNIMDFQTLRSLIMRSKSVCVCHLTVLVGFHG</sequence>
<reference evidence="1 2" key="1">
    <citation type="submission" date="2024-01" db="EMBL/GenBank/DDBJ databases">
        <title>The genomes of 5 underutilized Papilionoideae crops provide insights into root nodulation and disease resistanc.</title>
        <authorList>
            <person name="Jiang F."/>
        </authorList>
    </citation>
    <scope>NUCLEOTIDE SEQUENCE [LARGE SCALE GENOMIC DNA]</scope>
    <source>
        <strain evidence="1">DUOXIRENSHENG_FW03</strain>
        <tissue evidence="1">Leaves</tissue>
    </source>
</reference>
<evidence type="ECO:0000313" key="1">
    <source>
        <dbReference type="EMBL" id="KAK7386857.1"/>
    </source>
</evidence>
<dbReference type="EMBL" id="JAYMYS010000007">
    <property type="protein sequence ID" value="KAK7386857.1"/>
    <property type="molecule type" value="Genomic_DNA"/>
</dbReference>
<accession>A0AAN9S0W9</accession>
<gene>
    <name evidence="1" type="ORF">VNO78_27195</name>
</gene>
<proteinExistence type="predicted"/>
<dbReference type="Proteomes" id="UP001386955">
    <property type="component" value="Unassembled WGS sequence"/>
</dbReference>
<evidence type="ECO:0000313" key="2">
    <source>
        <dbReference type="Proteomes" id="UP001386955"/>
    </source>
</evidence>
<name>A0AAN9S0W9_PSOTE</name>
<protein>
    <submittedName>
        <fullName evidence="1">Uncharacterized protein</fullName>
    </submittedName>
</protein>
<keyword evidence="2" id="KW-1185">Reference proteome</keyword>
<organism evidence="1 2">
    <name type="scientific">Psophocarpus tetragonolobus</name>
    <name type="common">Winged bean</name>
    <name type="synonym">Dolichos tetragonolobus</name>
    <dbReference type="NCBI Taxonomy" id="3891"/>
    <lineage>
        <taxon>Eukaryota</taxon>
        <taxon>Viridiplantae</taxon>
        <taxon>Streptophyta</taxon>
        <taxon>Embryophyta</taxon>
        <taxon>Tracheophyta</taxon>
        <taxon>Spermatophyta</taxon>
        <taxon>Magnoliopsida</taxon>
        <taxon>eudicotyledons</taxon>
        <taxon>Gunneridae</taxon>
        <taxon>Pentapetalae</taxon>
        <taxon>rosids</taxon>
        <taxon>fabids</taxon>
        <taxon>Fabales</taxon>
        <taxon>Fabaceae</taxon>
        <taxon>Papilionoideae</taxon>
        <taxon>50 kb inversion clade</taxon>
        <taxon>NPAAA clade</taxon>
        <taxon>indigoferoid/millettioid clade</taxon>
        <taxon>Phaseoleae</taxon>
        <taxon>Psophocarpus</taxon>
    </lineage>
</organism>
<dbReference type="AlphaFoldDB" id="A0AAN9S0W9"/>